<comment type="caution">
    <text evidence="7">The sequence shown here is derived from an EMBL/GenBank/DDBJ whole genome shotgun (WGS) entry which is preliminary data.</text>
</comment>
<evidence type="ECO:0000256" key="3">
    <source>
        <dbReference type="ARBA" id="ARBA00022989"/>
    </source>
</evidence>
<evidence type="ECO:0000313" key="8">
    <source>
        <dbReference type="Proteomes" id="UP000319257"/>
    </source>
</evidence>
<feature type="transmembrane region" description="Helical" evidence="6">
    <location>
        <begin position="249"/>
        <end position="270"/>
    </location>
</feature>
<reference evidence="7 8" key="1">
    <citation type="submission" date="2019-06" db="EMBL/GenBank/DDBJ databases">
        <title>Draft genome sequence of the filamentous fungus Phialemoniopsis curvata isolated from diesel fuel.</title>
        <authorList>
            <person name="Varaljay V.A."/>
            <person name="Lyon W.J."/>
            <person name="Crouch A.L."/>
            <person name="Drake C.E."/>
            <person name="Hollomon J.M."/>
            <person name="Nadeau L.J."/>
            <person name="Nunn H.S."/>
            <person name="Stevenson B.S."/>
            <person name="Bojanowski C.L."/>
            <person name="Crookes-Goodson W.J."/>
        </authorList>
    </citation>
    <scope>NUCLEOTIDE SEQUENCE [LARGE SCALE GENOMIC DNA]</scope>
    <source>
        <strain evidence="7 8">D216</strain>
    </source>
</reference>
<evidence type="ECO:0000313" key="7">
    <source>
        <dbReference type="EMBL" id="TPX12209.1"/>
    </source>
</evidence>
<feature type="transmembrane region" description="Helical" evidence="6">
    <location>
        <begin position="208"/>
        <end position="228"/>
    </location>
</feature>
<feature type="region of interest" description="Disordered" evidence="5">
    <location>
        <begin position="335"/>
        <end position="492"/>
    </location>
</feature>
<feature type="transmembrane region" description="Helical" evidence="6">
    <location>
        <begin position="31"/>
        <end position="49"/>
    </location>
</feature>
<comment type="subcellular location">
    <subcellularLocation>
        <location evidence="1">Membrane</location>
        <topology evidence="1">Multi-pass membrane protein</topology>
    </subcellularLocation>
</comment>
<dbReference type="OrthoDB" id="3358017at2759"/>
<evidence type="ECO:0000256" key="5">
    <source>
        <dbReference type="SAM" id="MobiDB-lite"/>
    </source>
</evidence>
<dbReference type="InParanoid" id="A0A507B4E1"/>
<feature type="compositionally biased region" description="Basic residues" evidence="5">
    <location>
        <begin position="343"/>
        <end position="356"/>
    </location>
</feature>
<gene>
    <name evidence="7" type="ORF">E0L32_007095</name>
</gene>
<feature type="transmembrane region" description="Helical" evidence="6">
    <location>
        <begin position="86"/>
        <end position="109"/>
    </location>
</feature>
<evidence type="ECO:0000256" key="2">
    <source>
        <dbReference type="ARBA" id="ARBA00022692"/>
    </source>
</evidence>
<accession>A0A507B4E1</accession>
<dbReference type="RefSeq" id="XP_030993920.1">
    <property type="nucleotide sequence ID" value="XM_031141801.1"/>
</dbReference>
<feature type="compositionally biased region" description="Low complexity" evidence="5">
    <location>
        <begin position="448"/>
        <end position="461"/>
    </location>
</feature>
<dbReference type="PANTHER" id="PTHR31465:SF9">
    <property type="entry name" value="SPHINGOID LONG-CHAIN BASE TRANSPORTER RSB1"/>
    <property type="match status" value="1"/>
</dbReference>
<feature type="transmembrane region" description="Helical" evidence="6">
    <location>
        <begin position="129"/>
        <end position="152"/>
    </location>
</feature>
<dbReference type="InterPro" id="IPR007568">
    <property type="entry name" value="RTA1"/>
</dbReference>
<keyword evidence="3 6" id="KW-1133">Transmembrane helix</keyword>
<proteinExistence type="predicted"/>
<feature type="transmembrane region" description="Helical" evidence="6">
    <location>
        <begin position="55"/>
        <end position="74"/>
    </location>
</feature>
<protein>
    <submittedName>
        <fullName evidence="7">Uncharacterized protein</fullName>
    </submittedName>
</protein>
<dbReference type="GO" id="GO:0005886">
    <property type="term" value="C:plasma membrane"/>
    <property type="evidence" value="ECO:0007669"/>
    <property type="project" value="TreeGrafter"/>
</dbReference>
<sequence length="492" mass="53020">MTSLNPGDCTAATCPVAGGFLSSPPSLEGSAVMLAASAVLVPVQVVLGVRYRTPLYAVTFVLGLLCEVMGYVGRIMLRTDQASRQYFAVSLVGLVMGPTFISGAIYLVLPHVLVLYGRELSLVSRPLYLGFLFLAFNAFTLAFQAVGCSFAANGASKGEITQGVHVLIAGLGIQLGSLILFFVLYYWFILRITRERHLIEPRHSAVFLSTHFKIFGLCLQIATALLLIRTICRIVQFAGGLDSLLAQSEVMTVVLDGALVLIASLVLSLAHPGAAFGRRAWAETSPEYSSSSICDDDGYYYHGGGDVNAAADGSVPLHASSPRYCGTYDQHPAAAAASSSHEMKKKKERKSWRHSNKQYGEQRQAEEEEYPPHYKPNIGATLSRSVSASASARTTPRSAQPLAPTYQYSQKTPPYEIPPSQTVPYVLPGEISPRSEGTRSNRSSNQTAAAGGSRGVAAAVGLPARPKPLQLQPQHQQYHQQTNNVVDPDSLW</sequence>
<evidence type="ECO:0000256" key="1">
    <source>
        <dbReference type="ARBA" id="ARBA00004141"/>
    </source>
</evidence>
<feature type="compositionally biased region" description="Polar residues" evidence="5">
    <location>
        <begin position="438"/>
        <end position="447"/>
    </location>
</feature>
<dbReference type="Proteomes" id="UP000319257">
    <property type="component" value="Unassembled WGS sequence"/>
</dbReference>
<keyword evidence="2 6" id="KW-0812">Transmembrane</keyword>
<feature type="compositionally biased region" description="Low complexity" evidence="5">
    <location>
        <begin position="380"/>
        <end position="399"/>
    </location>
</feature>
<organism evidence="7 8">
    <name type="scientific">Thyridium curvatum</name>
    <dbReference type="NCBI Taxonomy" id="1093900"/>
    <lineage>
        <taxon>Eukaryota</taxon>
        <taxon>Fungi</taxon>
        <taxon>Dikarya</taxon>
        <taxon>Ascomycota</taxon>
        <taxon>Pezizomycotina</taxon>
        <taxon>Sordariomycetes</taxon>
        <taxon>Sordariomycetidae</taxon>
        <taxon>Thyridiales</taxon>
        <taxon>Thyridiaceae</taxon>
        <taxon>Thyridium</taxon>
    </lineage>
</organism>
<feature type="transmembrane region" description="Helical" evidence="6">
    <location>
        <begin position="164"/>
        <end position="188"/>
    </location>
</feature>
<dbReference type="GeneID" id="41974542"/>
<dbReference type="STRING" id="1093900.A0A507B4E1"/>
<dbReference type="PANTHER" id="PTHR31465">
    <property type="entry name" value="PROTEIN RTA1-RELATED"/>
    <property type="match status" value="1"/>
</dbReference>
<name>A0A507B4E1_9PEZI</name>
<dbReference type="GO" id="GO:0000324">
    <property type="term" value="C:fungal-type vacuole"/>
    <property type="evidence" value="ECO:0007669"/>
    <property type="project" value="TreeGrafter"/>
</dbReference>
<dbReference type="Pfam" id="PF04479">
    <property type="entry name" value="RTA1"/>
    <property type="match status" value="1"/>
</dbReference>
<dbReference type="EMBL" id="SKBQ01000042">
    <property type="protein sequence ID" value="TPX12209.1"/>
    <property type="molecule type" value="Genomic_DNA"/>
</dbReference>
<evidence type="ECO:0000256" key="6">
    <source>
        <dbReference type="SAM" id="Phobius"/>
    </source>
</evidence>
<feature type="compositionally biased region" description="Low complexity" evidence="5">
    <location>
        <begin position="468"/>
        <end position="481"/>
    </location>
</feature>
<dbReference type="AlphaFoldDB" id="A0A507B4E1"/>
<evidence type="ECO:0000256" key="4">
    <source>
        <dbReference type="ARBA" id="ARBA00023136"/>
    </source>
</evidence>
<keyword evidence="8" id="KW-1185">Reference proteome</keyword>
<keyword evidence="4 6" id="KW-0472">Membrane</keyword>